<comment type="caution">
    <text evidence="3">The sequence shown here is derived from an EMBL/GenBank/DDBJ whole genome shotgun (WGS) entry which is preliminary data.</text>
</comment>
<dbReference type="PANTHER" id="PTHR22911">
    <property type="entry name" value="ACYL-MALONYL CONDENSING ENZYME-RELATED"/>
    <property type="match status" value="1"/>
</dbReference>
<sequence>MWKPIRWTSRNWKITPKQPNSIWLSGLGLACASRLAHKQVNNASERTATVTTSAQTSEQATPTSAILLVFSAGFLFSCLDSSAKFLVLSGLPAPFVSWVRFAVHVVLVLVLFRSWANPGMFRVTNLPMQVLRGIFLFGSTIFNFAALKTLQLAETTSIYFFAPMLITALAGPLLGEWAGWRRWLAILAGFVGVLIIARPGIVAFQIGHLYAVGSTISYCLYVIMTRHMSASETPESLIFYSALAPALLMLPVGVYTAAMPASALHWVILLMLGFFGGFGHWLLIKAYKQATTTALAPYPYLQMVWMIGFGYFIFGQFPDGWTLAGAGIIVASGLYIVHREHRLRLKSRSVPMATDGELAKRL</sequence>
<dbReference type="EMBL" id="QGGG01000001">
    <property type="protein sequence ID" value="PWJ86358.1"/>
    <property type="molecule type" value="Genomic_DNA"/>
</dbReference>
<feature type="domain" description="EamA" evidence="2">
    <location>
        <begin position="64"/>
        <end position="197"/>
    </location>
</feature>
<dbReference type="Proteomes" id="UP000245396">
    <property type="component" value="Unassembled WGS sequence"/>
</dbReference>
<evidence type="ECO:0000256" key="1">
    <source>
        <dbReference type="SAM" id="Phobius"/>
    </source>
</evidence>
<feature type="transmembrane region" description="Helical" evidence="1">
    <location>
        <begin position="295"/>
        <end position="314"/>
    </location>
</feature>
<proteinExistence type="predicted"/>
<feature type="transmembrane region" description="Helical" evidence="1">
    <location>
        <begin position="158"/>
        <end position="175"/>
    </location>
</feature>
<dbReference type="InterPro" id="IPR000620">
    <property type="entry name" value="EamA_dom"/>
</dbReference>
<dbReference type="GO" id="GO:0016020">
    <property type="term" value="C:membrane"/>
    <property type="evidence" value="ECO:0007669"/>
    <property type="project" value="InterPro"/>
</dbReference>
<keyword evidence="4" id="KW-1185">Reference proteome</keyword>
<feature type="transmembrane region" description="Helical" evidence="1">
    <location>
        <begin position="128"/>
        <end position="146"/>
    </location>
</feature>
<feature type="transmembrane region" description="Helical" evidence="1">
    <location>
        <begin position="237"/>
        <end position="257"/>
    </location>
</feature>
<keyword evidence="1" id="KW-0812">Transmembrane</keyword>
<protein>
    <submittedName>
        <fullName evidence="3">Drug/metabolite transporter (DMT)-like permease</fullName>
    </submittedName>
</protein>
<keyword evidence="1" id="KW-0472">Membrane</keyword>
<organism evidence="3 4">
    <name type="scientific">Pseudaminobacter salicylatoxidans</name>
    <dbReference type="NCBI Taxonomy" id="93369"/>
    <lineage>
        <taxon>Bacteria</taxon>
        <taxon>Pseudomonadati</taxon>
        <taxon>Pseudomonadota</taxon>
        <taxon>Alphaproteobacteria</taxon>
        <taxon>Hyphomicrobiales</taxon>
        <taxon>Phyllobacteriaceae</taxon>
        <taxon>Pseudaminobacter</taxon>
    </lineage>
</organism>
<accession>A0A316CA34</accession>
<feature type="transmembrane region" description="Helical" evidence="1">
    <location>
        <begin position="95"/>
        <end position="116"/>
    </location>
</feature>
<evidence type="ECO:0000259" key="2">
    <source>
        <dbReference type="Pfam" id="PF00892"/>
    </source>
</evidence>
<feature type="domain" description="EamA" evidence="2">
    <location>
        <begin position="206"/>
        <end position="334"/>
    </location>
</feature>
<dbReference type="AlphaFoldDB" id="A0A316CA34"/>
<feature type="transmembrane region" description="Helical" evidence="1">
    <location>
        <begin position="263"/>
        <end position="283"/>
    </location>
</feature>
<dbReference type="PANTHER" id="PTHR22911:SF103">
    <property type="entry name" value="BLR2811 PROTEIN"/>
    <property type="match status" value="1"/>
</dbReference>
<dbReference type="InterPro" id="IPR037185">
    <property type="entry name" value="EmrE-like"/>
</dbReference>
<dbReference type="SUPFAM" id="SSF103481">
    <property type="entry name" value="Multidrug resistance efflux transporter EmrE"/>
    <property type="match status" value="2"/>
</dbReference>
<evidence type="ECO:0000313" key="3">
    <source>
        <dbReference type="EMBL" id="PWJ86358.1"/>
    </source>
</evidence>
<keyword evidence="1" id="KW-1133">Transmembrane helix</keyword>
<feature type="transmembrane region" description="Helical" evidence="1">
    <location>
        <begin position="65"/>
        <end position="83"/>
    </location>
</feature>
<reference evidence="3 4" key="1">
    <citation type="submission" date="2018-05" db="EMBL/GenBank/DDBJ databases">
        <title>Genomic Encyclopedia of Type Strains, Phase IV (KMG-IV): sequencing the most valuable type-strain genomes for metagenomic binning, comparative biology and taxonomic classification.</title>
        <authorList>
            <person name="Goeker M."/>
        </authorList>
    </citation>
    <scope>NUCLEOTIDE SEQUENCE [LARGE SCALE GENOMIC DNA]</scope>
    <source>
        <strain evidence="3 4">DSM 6986</strain>
    </source>
</reference>
<feature type="transmembrane region" description="Helical" evidence="1">
    <location>
        <begin position="320"/>
        <end position="338"/>
    </location>
</feature>
<feature type="transmembrane region" description="Helical" evidence="1">
    <location>
        <begin position="207"/>
        <end position="225"/>
    </location>
</feature>
<evidence type="ECO:0000313" key="4">
    <source>
        <dbReference type="Proteomes" id="UP000245396"/>
    </source>
</evidence>
<dbReference type="PROSITE" id="PS51257">
    <property type="entry name" value="PROKAR_LIPOPROTEIN"/>
    <property type="match status" value="1"/>
</dbReference>
<dbReference type="Pfam" id="PF00892">
    <property type="entry name" value="EamA"/>
    <property type="match status" value="2"/>
</dbReference>
<gene>
    <name evidence="3" type="ORF">C7441_101238</name>
</gene>
<name>A0A316CA34_PSESE</name>
<dbReference type="STRING" id="1192868.GCA_000304395_03809"/>
<feature type="transmembrane region" description="Helical" evidence="1">
    <location>
        <begin position="182"/>
        <end position="201"/>
    </location>
</feature>